<protein>
    <submittedName>
        <fullName evidence="1">Uncharacterized protein</fullName>
    </submittedName>
</protein>
<sequence length="62" mass="7260">MAFSSVSVVLNALRPKSKYKELIRKVIFLESRRSTWHIYQLTFILCIMIEANPNIKKSIPVH</sequence>
<dbReference type="HOGENOM" id="CLU_2901985_0_0_9"/>
<dbReference type="AlphaFoldDB" id="F9DYA4"/>
<comment type="caution">
    <text evidence="1">The sequence shown here is derived from an EMBL/GenBank/DDBJ whole genome shotgun (WGS) entry which is preliminary data.</text>
</comment>
<organism evidence="1 2">
    <name type="scientific">Sporosarcina newyorkensis 2681</name>
    <dbReference type="NCBI Taxonomy" id="1027292"/>
    <lineage>
        <taxon>Bacteria</taxon>
        <taxon>Bacillati</taxon>
        <taxon>Bacillota</taxon>
        <taxon>Bacilli</taxon>
        <taxon>Bacillales</taxon>
        <taxon>Caryophanaceae</taxon>
        <taxon>Sporosarcina</taxon>
    </lineage>
</organism>
<name>F9DYA4_9BACL</name>
<gene>
    <name evidence="1" type="ORF">HMPREF9372_3785</name>
</gene>
<dbReference type="Proteomes" id="UP000005316">
    <property type="component" value="Unassembled WGS sequence"/>
</dbReference>
<accession>F9DYA4</accession>
<evidence type="ECO:0000313" key="1">
    <source>
        <dbReference type="EMBL" id="EGQ18628.1"/>
    </source>
</evidence>
<evidence type="ECO:0000313" key="2">
    <source>
        <dbReference type="Proteomes" id="UP000005316"/>
    </source>
</evidence>
<proteinExistence type="predicted"/>
<dbReference type="EMBL" id="AFPZ01000135">
    <property type="protein sequence ID" value="EGQ18628.1"/>
    <property type="molecule type" value="Genomic_DNA"/>
</dbReference>
<reference evidence="1 2" key="1">
    <citation type="submission" date="2011-04" db="EMBL/GenBank/DDBJ databases">
        <authorList>
            <person name="Muzny D."/>
            <person name="Qin X."/>
            <person name="Deng J."/>
            <person name="Jiang H."/>
            <person name="Liu Y."/>
            <person name="Qu J."/>
            <person name="Song X.-Z."/>
            <person name="Zhang L."/>
            <person name="Thornton R."/>
            <person name="Coyle M."/>
            <person name="Francisco L."/>
            <person name="Jackson L."/>
            <person name="Javaid M."/>
            <person name="Korchina V."/>
            <person name="Kovar C."/>
            <person name="Mata R."/>
            <person name="Mathew T."/>
            <person name="Ngo R."/>
            <person name="Nguyen L."/>
            <person name="Nguyen N."/>
            <person name="Okwuonu G."/>
            <person name="Ongeri F."/>
            <person name="Pham C."/>
            <person name="Simmons D."/>
            <person name="Wilczek-Boney K."/>
            <person name="Hale W."/>
            <person name="Jakkamsetti A."/>
            <person name="Pham P."/>
            <person name="Ruth R."/>
            <person name="San Lucas F."/>
            <person name="Warren J."/>
            <person name="Zhang J."/>
            <person name="Zhao Z."/>
            <person name="Zhou C."/>
            <person name="Zhu D."/>
            <person name="Lee S."/>
            <person name="Bess C."/>
            <person name="Blankenburg K."/>
            <person name="Forbes L."/>
            <person name="Fu Q."/>
            <person name="Gubbala S."/>
            <person name="Hirani K."/>
            <person name="Jayaseelan J.C."/>
            <person name="Lara F."/>
            <person name="Munidasa M."/>
            <person name="Palculict T."/>
            <person name="Patil S."/>
            <person name="Pu L.-L."/>
            <person name="Saada N."/>
            <person name="Tang L."/>
            <person name="Weissenberger G."/>
            <person name="Zhu Y."/>
            <person name="Hemphill L."/>
            <person name="Shang Y."/>
            <person name="Youmans B."/>
            <person name="Ayvaz T."/>
            <person name="Ross M."/>
            <person name="Santibanez J."/>
            <person name="Aqrawi P."/>
            <person name="Gross S."/>
            <person name="Joshi V."/>
            <person name="Fowler G."/>
            <person name="Nazareth L."/>
            <person name="Reid J."/>
            <person name="Worley K."/>
            <person name="Petrosino J."/>
            <person name="Highlander S."/>
            <person name="Gibbs R."/>
        </authorList>
    </citation>
    <scope>NUCLEOTIDE SEQUENCE [LARGE SCALE GENOMIC DNA]</scope>
    <source>
        <strain evidence="1 2">2681</strain>
    </source>
</reference>